<keyword evidence="4" id="KW-0325">Glycoprotein</keyword>
<dbReference type="PANTHER" id="PTHR43108:SF8">
    <property type="entry name" value="SD21168P"/>
    <property type="match status" value="1"/>
</dbReference>
<dbReference type="Proteomes" id="UP000612055">
    <property type="component" value="Unassembled WGS sequence"/>
</dbReference>
<dbReference type="GO" id="GO:0008449">
    <property type="term" value="F:N-acetylglucosamine-6-sulfatase activity"/>
    <property type="evidence" value="ECO:0007669"/>
    <property type="project" value="TreeGrafter"/>
</dbReference>
<evidence type="ECO:0000256" key="2">
    <source>
        <dbReference type="ARBA" id="ARBA00022729"/>
    </source>
</evidence>
<comment type="similarity">
    <text evidence="1">Belongs to the sulfatase family.</text>
</comment>
<dbReference type="SUPFAM" id="SSF53649">
    <property type="entry name" value="Alkaline phosphatase-like"/>
    <property type="match status" value="1"/>
</dbReference>
<reference evidence="6" key="1">
    <citation type="journal article" date="2020" name="bioRxiv">
        <title>Comparative genomics of Chlamydomonas.</title>
        <authorList>
            <person name="Craig R.J."/>
            <person name="Hasan A.R."/>
            <person name="Ness R.W."/>
            <person name="Keightley P.D."/>
        </authorList>
    </citation>
    <scope>NUCLEOTIDE SEQUENCE</scope>
    <source>
        <strain evidence="6">CCAP 11/70</strain>
    </source>
</reference>
<dbReference type="PROSITE" id="PS00523">
    <property type="entry name" value="SULFATASE_1"/>
    <property type="match status" value="1"/>
</dbReference>
<protein>
    <recommendedName>
        <fullName evidence="5">Sulfatase N-terminal domain-containing protein</fullName>
    </recommendedName>
</protein>
<sequence>MPALHRLLGQGGTRLSNFLVSTGVCCPARTSLLTGRLAHCTNVTSNFWDMQQAGGFRKFYEQKLDREWLPTLLTAGGYDTYLVGKFLNEYLENATFLPPNTTYKPLGLAHSEALTYRAYHYTNSCFSVNGTPSVCFPGQYQTDFIRDRATDLISRAAGAQRPFFLAVTPTAPHRANNGSSPIWSGPTPASRHAGLYLGERIEVPKGPNWRLPSSTLPRSPSRAPEASYRATMDTLHLLRLRSLRAVDELIDAVVQALDAAGVLDNTYVLFSSDNGYHLGAFGLLDGKNTPIEEDVRVPLYVRGPGIPAGAVLPYQGNMVDLAPTILALAGLPIPDAMDGLPLPLNPDLEALHAELLRAATPGPVPPTAWPRPLRDTNILEGWNGEYIKPELYNISMHYKGLRLCTEAKLLAAPRNASALAAEPGNAARFVYAPNLRCYKYTVWCQGHGGLFDLSTDPYEVLNRLTAAPSRVLDRLDAVLSALVHCRGTECRSPYGLLHPGGGVYNFTEALDPKHDSFYATLPKLRIRSCTVIYMYDNELTWRQLA</sequence>
<dbReference type="PROSITE" id="PS00149">
    <property type="entry name" value="SULFATASE_2"/>
    <property type="match status" value="1"/>
</dbReference>
<dbReference type="InterPro" id="IPR017850">
    <property type="entry name" value="Alkaline_phosphatase_core_sf"/>
</dbReference>
<gene>
    <name evidence="6" type="ORF">HYH03_009403</name>
</gene>
<proteinExistence type="inferred from homology"/>
<dbReference type="InterPro" id="IPR000917">
    <property type="entry name" value="Sulfatase_N"/>
</dbReference>
<comment type="caution">
    <text evidence="6">The sequence shown here is derived from an EMBL/GenBank/DDBJ whole genome shotgun (WGS) entry which is preliminary data.</text>
</comment>
<evidence type="ECO:0000256" key="1">
    <source>
        <dbReference type="ARBA" id="ARBA00008779"/>
    </source>
</evidence>
<dbReference type="PANTHER" id="PTHR43108">
    <property type="entry name" value="N-ACETYLGLUCOSAMINE-6-SULFATASE FAMILY MEMBER"/>
    <property type="match status" value="1"/>
</dbReference>
<dbReference type="Gene3D" id="3.40.720.10">
    <property type="entry name" value="Alkaline Phosphatase, subunit A"/>
    <property type="match status" value="1"/>
</dbReference>
<keyword evidence="7" id="KW-1185">Reference proteome</keyword>
<accession>A0A836BXZ6</accession>
<evidence type="ECO:0000256" key="3">
    <source>
        <dbReference type="ARBA" id="ARBA00022801"/>
    </source>
</evidence>
<dbReference type="Pfam" id="PF00884">
    <property type="entry name" value="Sulfatase"/>
    <property type="match status" value="1"/>
</dbReference>
<evidence type="ECO:0000313" key="6">
    <source>
        <dbReference type="EMBL" id="KAG2492462.1"/>
    </source>
</evidence>
<organism evidence="6 7">
    <name type="scientific">Edaphochlamys debaryana</name>
    <dbReference type="NCBI Taxonomy" id="47281"/>
    <lineage>
        <taxon>Eukaryota</taxon>
        <taxon>Viridiplantae</taxon>
        <taxon>Chlorophyta</taxon>
        <taxon>core chlorophytes</taxon>
        <taxon>Chlorophyceae</taxon>
        <taxon>CS clade</taxon>
        <taxon>Chlamydomonadales</taxon>
        <taxon>Chlamydomonadales incertae sedis</taxon>
        <taxon>Edaphochlamys</taxon>
    </lineage>
</organism>
<dbReference type="InterPro" id="IPR024607">
    <property type="entry name" value="Sulfatase_CS"/>
</dbReference>
<dbReference type="CDD" id="cd16147">
    <property type="entry name" value="G6S"/>
    <property type="match status" value="1"/>
</dbReference>
<dbReference type="GO" id="GO:0005539">
    <property type="term" value="F:glycosaminoglycan binding"/>
    <property type="evidence" value="ECO:0007669"/>
    <property type="project" value="TreeGrafter"/>
</dbReference>
<keyword evidence="2" id="KW-0732">Signal</keyword>
<dbReference type="EMBL" id="JAEHOE010000045">
    <property type="protein sequence ID" value="KAG2492462.1"/>
    <property type="molecule type" value="Genomic_DNA"/>
</dbReference>
<dbReference type="AlphaFoldDB" id="A0A836BXZ6"/>
<name>A0A836BXZ6_9CHLO</name>
<evidence type="ECO:0000313" key="7">
    <source>
        <dbReference type="Proteomes" id="UP000612055"/>
    </source>
</evidence>
<feature type="domain" description="Sulfatase N-terminal" evidence="5">
    <location>
        <begin position="1"/>
        <end position="330"/>
    </location>
</feature>
<evidence type="ECO:0000259" key="5">
    <source>
        <dbReference type="Pfam" id="PF00884"/>
    </source>
</evidence>
<keyword evidence="3" id="KW-0378">Hydrolase</keyword>
<evidence type="ECO:0000256" key="4">
    <source>
        <dbReference type="ARBA" id="ARBA00023180"/>
    </source>
</evidence>
<dbReference type="OrthoDB" id="1740450at2759"/>